<organism evidence="2 3">
    <name type="scientific">Thermincola ferriacetica</name>
    <dbReference type="NCBI Taxonomy" id="281456"/>
    <lineage>
        <taxon>Bacteria</taxon>
        <taxon>Bacillati</taxon>
        <taxon>Bacillota</taxon>
        <taxon>Clostridia</taxon>
        <taxon>Eubacteriales</taxon>
        <taxon>Thermincolaceae</taxon>
        <taxon>Thermincola</taxon>
    </lineage>
</organism>
<dbReference type="Proteomes" id="UP000037175">
    <property type="component" value="Unassembled WGS sequence"/>
</dbReference>
<gene>
    <name evidence="2" type="ORF">Tfer_1784</name>
</gene>
<evidence type="ECO:0000313" key="3">
    <source>
        <dbReference type="Proteomes" id="UP000037175"/>
    </source>
</evidence>
<accession>A0A0L6W380</accession>
<sequence>MDCLECGNCRQGDRTYYCTARNDFVIKEENLVIERSKMNSGWKKGEPGYENRRRKTRKDRDDMRKIG</sequence>
<dbReference type="AlphaFoldDB" id="A0A0L6W380"/>
<feature type="compositionally biased region" description="Basic and acidic residues" evidence="1">
    <location>
        <begin position="36"/>
        <end position="51"/>
    </location>
</feature>
<protein>
    <submittedName>
        <fullName evidence="2">Uncharacterized protein</fullName>
    </submittedName>
</protein>
<evidence type="ECO:0000313" key="2">
    <source>
        <dbReference type="EMBL" id="KNZ69539.1"/>
    </source>
</evidence>
<name>A0A0L6W380_9FIRM</name>
<evidence type="ECO:0000256" key="1">
    <source>
        <dbReference type="SAM" id="MobiDB-lite"/>
    </source>
</evidence>
<proteinExistence type="predicted"/>
<feature type="compositionally biased region" description="Basic and acidic residues" evidence="1">
    <location>
        <begin position="58"/>
        <end position="67"/>
    </location>
</feature>
<feature type="region of interest" description="Disordered" evidence="1">
    <location>
        <begin position="36"/>
        <end position="67"/>
    </location>
</feature>
<dbReference type="RefSeq" id="WP_013121351.1">
    <property type="nucleotide sequence ID" value="NZ_LGTE01000011.1"/>
</dbReference>
<reference evidence="3" key="1">
    <citation type="submission" date="2015-07" db="EMBL/GenBank/DDBJ databases">
        <title>Complete Genome of Thermincola ferriacetica strain Z-0001T.</title>
        <authorList>
            <person name="Lusk B."/>
            <person name="Badalamenti J.P."/>
            <person name="Parameswaran P."/>
            <person name="Bond D.R."/>
            <person name="Torres C.I."/>
        </authorList>
    </citation>
    <scope>NUCLEOTIDE SEQUENCE [LARGE SCALE GENOMIC DNA]</scope>
    <source>
        <strain evidence="3">Z-0001</strain>
    </source>
</reference>
<comment type="caution">
    <text evidence="2">The sequence shown here is derived from an EMBL/GenBank/DDBJ whole genome shotgun (WGS) entry which is preliminary data.</text>
</comment>
<keyword evidence="3" id="KW-1185">Reference proteome</keyword>
<dbReference type="EMBL" id="LGTE01000011">
    <property type="protein sequence ID" value="KNZ69539.1"/>
    <property type="molecule type" value="Genomic_DNA"/>
</dbReference>